<protein>
    <submittedName>
        <fullName evidence="1">Uncharacterized protein</fullName>
    </submittedName>
</protein>
<keyword evidence="2" id="KW-1185">Reference proteome</keyword>
<dbReference type="EMBL" id="FOPC01000015">
    <property type="protein sequence ID" value="SFH06891.1"/>
    <property type="molecule type" value="Genomic_DNA"/>
</dbReference>
<dbReference type="STRING" id="435880.SAMN04487988_11554"/>
<evidence type="ECO:0000313" key="2">
    <source>
        <dbReference type="Proteomes" id="UP000199642"/>
    </source>
</evidence>
<name>A0A1I2X4M3_9BACT</name>
<evidence type="ECO:0000313" key="1">
    <source>
        <dbReference type="EMBL" id="SFH06891.1"/>
    </source>
</evidence>
<gene>
    <name evidence="1" type="ORF">SAMN04487988_11554</name>
</gene>
<dbReference type="RefSeq" id="WP_092793876.1">
    <property type="nucleotide sequence ID" value="NZ_JBHRVW010000002.1"/>
</dbReference>
<accession>A0A1I2X4M3</accession>
<reference evidence="2" key="1">
    <citation type="submission" date="2016-10" db="EMBL/GenBank/DDBJ databases">
        <authorList>
            <person name="Varghese N."/>
            <person name="Submissions S."/>
        </authorList>
    </citation>
    <scope>NUCLEOTIDE SEQUENCE [LARGE SCALE GENOMIC DNA]</scope>
    <source>
        <strain evidence="2">DSM 19315</strain>
    </source>
</reference>
<dbReference type="Proteomes" id="UP000199642">
    <property type="component" value="Unassembled WGS sequence"/>
</dbReference>
<sequence length="70" mass="7960">MDISDLLFQPFQSNRATLNEMGADLSQQKAIEIAKGIYTIEVQLKSTGKELRKTLLLNESQQKLAKMFPF</sequence>
<dbReference type="AlphaFoldDB" id="A0A1I2X4M3"/>
<organism evidence="1 2">
    <name type="scientific">Algoriphagus hitonicola</name>
    <dbReference type="NCBI Taxonomy" id="435880"/>
    <lineage>
        <taxon>Bacteria</taxon>
        <taxon>Pseudomonadati</taxon>
        <taxon>Bacteroidota</taxon>
        <taxon>Cytophagia</taxon>
        <taxon>Cytophagales</taxon>
        <taxon>Cyclobacteriaceae</taxon>
        <taxon>Algoriphagus</taxon>
    </lineage>
</organism>
<proteinExistence type="predicted"/>